<dbReference type="OrthoDB" id="2352823at2"/>
<gene>
    <name evidence="2" type="ORF">SAMN04487935_0215</name>
</gene>
<evidence type="ECO:0000313" key="2">
    <source>
        <dbReference type="EMBL" id="SDJ18712.1"/>
    </source>
</evidence>
<organism evidence="2 3">
    <name type="scientific">Flavobacterium noncentrifugens</name>
    <dbReference type="NCBI Taxonomy" id="1128970"/>
    <lineage>
        <taxon>Bacteria</taxon>
        <taxon>Pseudomonadati</taxon>
        <taxon>Bacteroidota</taxon>
        <taxon>Flavobacteriia</taxon>
        <taxon>Flavobacteriales</taxon>
        <taxon>Flavobacteriaceae</taxon>
        <taxon>Flavobacterium</taxon>
    </lineage>
</organism>
<keyword evidence="3" id="KW-1185">Reference proteome</keyword>
<protein>
    <submittedName>
        <fullName evidence="2">Acetyltransferase (GNAT) domain-containing protein</fullName>
    </submittedName>
</protein>
<dbReference type="InterPro" id="IPR016181">
    <property type="entry name" value="Acyl_CoA_acyltransferase"/>
</dbReference>
<dbReference type="PROSITE" id="PS51186">
    <property type="entry name" value="GNAT"/>
    <property type="match status" value="1"/>
</dbReference>
<accession>A0A1G8RP69</accession>
<dbReference type="Proteomes" id="UP000199580">
    <property type="component" value="Unassembled WGS sequence"/>
</dbReference>
<dbReference type="GO" id="GO:0016747">
    <property type="term" value="F:acyltransferase activity, transferring groups other than amino-acyl groups"/>
    <property type="evidence" value="ECO:0007669"/>
    <property type="project" value="InterPro"/>
</dbReference>
<evidence type="ECO:0000313" key="3">
    <source>
        <dbReference type="Proteomes" id="UP000199580"/>
    </source>
</evidence>
<sequence>MIQISEISALETFKVRHPVLRPGKPVESCHFDGDEFLSTRHFGLFVNEILAGVISLFKQHNAAFANDNQFQIRGMAVLENFRKRGFGEQLVLHVEHVVNEQYGNLIWFNAREVAVKFYSNLGYMIVGDAFEIPDVGTHYKMYKILDQNFGIV</sequence>
<dbReference type="RefSeq" id="WP_091391450.1">
    <property type="nucleotide sequence ID" value="NZ_BKAI01000001.1"/>
</dbReference>
<dbReference type="AlphaFoldDB" id="A0A1G8RP69"/>
<dbReference type="STRING" id="1128970.SAMN04487935_0215"/>
<proteinExistence type="predicted"/>
<dbReference type="EMBL" id="FNEZ01000001">
    <property type="protein sequence ID" value="SDJ18712.1"/>
    <property type="molecule type" value="Genomic_DNA"/>
</dbReference>
<dbReference type="InterPro" id="IPR000182">
    <property type="entry name" value="GNAT_dom"/>
</dbReference>
<keyword evidence="2" id="KW-0808">Transferase</keyword>
<dbReference type="Pfam" id="PF00583">
    <property type="entry name" value="Acetyltransf_1"/>
    <property type="match status" value="1"/>
</dbReference>
<name>A0A1G8RP69_9FLAO</name>
<reference evidence="2 3" key="1">
    <citation type="submission" date="2016-10" db="EMBL/GenBank/DDBJ databases">
        <authorList>
            <person name="de Groot N.N."/>
        </authorList>
    </citation>
    <scope>NUCLEOTIDE SEQUENCE [LARGE SCALE GENOMIC DNA]</scope>
    <source>
        <strain evidence="2 3">CGMCC 1.10076</strain>
    </source>
</reference>
<dbReference type="CDD" id="cd04301">
    <property type="entry name" value="NAT_SF"/>
    <property type="match status" value="1"/>
</dbReference>
<evidence type="ECO:0000259" key="1">
    <source>
        <dbReference type="PROSITE" id="PS51186"/>
    </source>
</evidence>
<dbReference type="Gene3D" id="3.40.630.30">
    <property type="match status" value="1"/>
</dbReference>
<feature type="domain" description="N-acetyltransferase" evidence="1">
    <location>
        <begin position="1"/>
        <end position="146"/>
    </location>
</feature>
<dbReference type="SUPFAM" id="SSF55729">
    <property type="entry name" value="Acyl-CoA N-acyltransferases (Nat)"/>
    <property type="match status" value="1"/>
</dbReference>